<keyword evidence="2" id="KW-0378">Hydrolase</keyword>
<accession>A0A9N9RYG9</accession>
<feature type="chain" id="PRO_5040394514" description="Peptidase S1 domain-containing protein" evidence="6">
    <location>
        <begin position="19"/>
        <end position="264"/>
    </location>
</feature>
<dbReference type="PANTHER" id="PTHR24276:SF91">
    <property type="entry name" value="AT26814P-RELATED"/>
    <property type="match status" value="1"/>
</dbReference>
<dbReference type="OrthoDB" id="10059102at2759"/>
<evidence type="ECO:0000256" key="1">
    <source>
        <dbReference type="ARBA" id="ARBA00022670"/>
    </source>
</evidence>
<dbReference type="EMBL" id="OU895878">
    <property type="protein sequence ID" value="CAG9805218.1"/>
    <property type="molecule type" value="Genomic_DNA"/>
</dbReference>
<dbReference type="InterPro" id="IPR050430">
    <property type="entry name" value="Peptidase_S1"/>
</dbReference>
<dbReference type="GO" id="GO:0006508">
    <property type="term" value="P:proteolysis"/>
    <property type="evidence" value="ECO:0007669"/>
    <property type="project" value="UniProtKB-KW"/>
</dbReference>
<protein>
    <recommendedName>
        <fullName evidence="7">Peptidase S1 domain-containing protein</fullName>
    </recommendedName>
</protein>
<dbReference type="SMART" id="SM00020">
    <property type="entry name" value="Tryp_SPc"/>
    <property type="match status" value="1"/>
</dbReference>
<keyword evidence="4" id="KW-1015">Disulfide bond</keyword>
<comment type="similarity">
    <text evidence="5">Belongs to the peptidase S1 family. CLIP subfamily.</text>
</comment>
<dbReference type="PROSITE" id="PS50240">
    <property type="entry name" value="TRYPSIN_DOM"/>
    <property type="match status" value="1"/>
</dbReference>
<reference evidence="8" key="2">
    <citation type="submission" date="2022-10" db="EMBL/GenBank/DDBJ databases">
        <authorList>
            <consortium name="ENA_rothamsted_submissions"/>
            <consortium name="culmorum"/>
            <person name="King R."/>
        </authorList>
    </citation>
    <scope>NUCLEOTIDE SEQUENCE</scope>
</reference>
<evidence type="ECO:0000256" key="5">
    <source>
        <dbReference type="ARBA" id="ARBA00024195"/>
    </source>
</evidence>
<evidence type="ECO:0000256" key="6">
    <source>
        <dbReference type="SAM" id="SignalP"/>
    </source>
</evidence>
<evidence type="ECO:0000259" key="7">
    <source>
        <dbReference type="PROSITE" id="PS50240"/>
    </source>
</evidence>
<keyword evidence="1" id="KW-0645">Protease</keyword>
<dbReference type="SUPFAM" id="SSF50494">
    <property type="entry name" value="Trypsin-like serine proteases"/>
    <property type="match status" value="1"/>
</dbReference>
<dbReference type="PANTHER" id="PTHR24276">
    <property type="entry name" value="POLYSERASE-RELATED"/>
    <property type="match status" value="1"/>
</dbReference>
<dbReference type="InterPro" id="IPR001314">
    <property type="entry name" value="Peptidase_S1A"/>
</dbReference>
<feature type="domain" description="Peptidase S1" evidence="7">
    <location>
        <begin position="25"/>
        <end position="263"/>
    </location>
</feature>
<organism evidence="8 9">
    <name type="scientific">Chironomus riparius</name>
    <dbReference type="NCBI Taxonomy" id="315576"/>
    <lineage>
        <taxon>Eukaryota</taxon>
        <taxon>Metazoa</taxon>
        <taxon>Ecdysozoa</taxon>
        <taxon>Arthropoda</taxon>
        <taxon>Hexapoda</taxon>
        <taxon>Insecta</taxon>
        <taxon>Pterygota</taxon>
        <taxon>Neoptera</taxon>
        <taxon>Endopterygota</taxon>
        <taxon>Diptera</taxon>
        <taxon>Nematocera</taxon>
        <taxon>Chironomoidea</taxon>
        <taxon>Chironomidae</taxon>
        <taxon>Chironominae</taxon>
        <taxon>Chironomus</taxon>
    </lineage>
</organism>
<reference evidence="8" key="1">
    <citation type="submission" date="2022-01" db="EMBL/GenBank/DDBJ databases">
        <authorList>
            <person name="King R."/>
        </authorList>
    </citation>
    <scope>NUCLEOTIDE SEQUENCE</scope>
</reference>
<dbReference type="InterPro" id="IPR018114">
    <property type="entry name" value="TRYPSIN_HIS"/>
</dbReference>
<feature type="signal peptide" evidence="6">
    <location>
        <begin position="1"/>
        <end position="18"/>
    </location>
</feature>
<keyword evidence="9" id="KW-1185">Reference proteome</keyword>
<dbReference type="Pfam" id="PF00089">
    <property type="entry name" value="Trypsin"/>
    <property type="match status" value="1"/>
</dbReference>
<keyword evidence="6" id="KW-0732">Signal</keyword>
<sequence length="264" mass="28922">MKLQVVLIFCMAISATFARDISRRIVNGENADIADFPHALALFDSGRFFCGASVISRYWALTAAHCLDRNTAPSLINLYGNSTNRLTGGILFFVQRYVNHPQYRTIRLSTGQVIWDYDVSVIEVDHANPLDALFVRPTILPASCSSACCGACEGTVITLAGWGRTELGILPVNLQMLNQTIVNHTGCGPFWENEITDRMFCVTADFYDSCDGDSGSGILLTDRVSQIGYVSFGSIRCGDNSAPAVYGRLEHPSIREFVRSTTGL</sequence>
<dbReference type="InterPro" id="IPR043504">
    <property type="entry name" value="Peptidase_S1_PA_chymotrypsin"/>
</dbReference>
<proteinExistence type="inferred from homology"/>
<evidence type="ECO:0000256" key="4">
    <source>
        <dbReference type="ARBA" id="ARBA00023157"/>
    </source>
</evidence>
<keyword evidence="3" id="KW-0720">Serine protease</keyword>
<dbReference type="CDD" id="cd00190">
    <property type="entry name" value="Tryp_SPc"/>
    <property type="match status" value="1"/>
</dbReference>
<dbReference type="PRINTS" id="PR00722">
    <property type="entry name" value="CHYMOTRYPSIN"/>
</dbReference>
<evidence type="ECO:0000313" key="8">
    <source>
        <dbReference type="EMBL" id="CAG9805218.1"/>
    </source>
</evidence>
<dbReference type="AlphaFoldDB" id="A0A9N9RYG9"/>
<dbReference type="GO" id="GO:0004252">
    <property type="term" value="F:serine-type endopeptidase activity"/>
    <property type="evidence" value="ECO:0007669"/>
    <property type="project" value="InterPro"/>
</dbReference>
<dbReference type="InterPro" id="IPR009003">
    <property type="entry name" value="Peptidase_S1_PA"/>
</dbReference>
<evidence type="ECO:0000313" key="9">
    <source>
        <dbReference type="Proteomes" id="UP001153620"/>
    </source>
</evidence>
<evidence type="ECO:0000256" key="2">
    <source>
        <dbReference type="ARBA" id="ARBA00022801"/>
    </source>
</evidence>
<dbReference type="Gene3D" id="2.40.10.10">
    <property type="entry name" value="Trypsin-like serine proteases"/>
    <property type="match status" value="1"/>
</dbReference>
<dbReference type="PROSITE" id="PS00134">
    <property type="entry name" value="TRYPSIN_HIS"/>
    <property type="match status" value="1"/>
</dbReference>
<gene>
    <name evidence="8" type="ORF">CHIRRI_LOCUS8094</name>
</gene>
<evidence type="ECO:0000256" key="3">
    <source>
        <dbReference type="ARBA" id="ARBA00022825"/>
    </source>
</evidence>
<dbReference type="InterPro" id="IPR001254">
    <property type="entry name" value="Trypsin_dom"/>
</dbReference>
<dbReference type="Proteomes" id="UP001153620">
    <property type="component" value="Chromosome 2"/>
</dbReference>
<name>A0A9N9RYG9_9DIPT</name>